<evidence type="ECO:0000313" key="2">
    <source>
        <dbReference type="Proteomes" id="UP000272464"/>
    </source>
</evidence>
<accession>A0A3S1B3Z6</accession>
<sequence length="337" mass="37197">MKEAVLVQEFRAGILECAHSGHISIVNEKGNVIYSAGDPDFTAFTRSSAKPFQAIPAVRAGVTRHYQLTREEVAIMTASHRSQEVHVETLERLSGKIGIEEHCLVCAPSLPLDEIAKEELLRSNGHRRRLFHNCSGKHFGVLAYAKMMDYPVQGYDKLEHPVQQEILTTLASFAEMKREEIGLGTDGCGFPVFALPLSSLAMAYLKLACPDLIKDEATREAVIQITGAMNTHPVLVGGTDRVDSILLEDSNIVAKGGFKGVYCFSLKKERLGVALKILDGSEEEWGLVVLRILEQLNYKNQATLERMRTAFSKDIFNDAGRKVGYAEASFELTAAQL</sequence>
<dbReference type="InterPro" id="IPR010349">
    <property type="entry name" value="Asparaginase_II"/>
</dbReference>
<gene>
    <name evidence="1" type="ORF">EJP77_16110</name>
</gene>
<dbReference type="EMBL" id="RZNX01000008">
    <property type="protein sequence ID" value="RUT28930.1"/>
    <property type="molecule type" value="Genomic_DNA"/>
</dbReference>
<keyword evidence="2" id="KW-1185">Reference proteome</keyword>
<organism evidence="1 2">
    <name type="scientific">Paenibacillus zeisoli</name>
    <dbReference type="NCBI Taxonomy" id="2496267"/>
    <lineage>
        <taxon>Bacteria</taxon>
        <taxon>Bacillati</taxon>
        <taxon>Bacillota</taxon>
        <taxon>Bacilli</taxon>
        <taxon>Bacillales</taxon>
        <taxon>Paenibacillaceae</taxon>
        <taxon>Paenibacillus</taxon>
    </lineage>
</organism>
<dbReference type="Proteomes" id="UP000272464">
    <property type="component" value="Unassembled WGS sequence"/>
</dbReference>
<dbReference type="Pfam" id="PF06089">
    <property type="entry name" value="Asparaginase_II"/>
    <property type="match status" value="1"/>
</dbReference>
<comment type="caution">
    <text evidence="1">The sequence shown here is derived from an EMBL/GenBank/DDBJ whole genome shotgun (WGS) entry which is preliminary data.</text>
</comment>
<dbReference type="PANTHER" id="PTHR42110:SF1">
    <property type="entry name" value="L-ASPARAGINASE, PUTATIVE (AFU_ORTHOLOGUE AFUA_3G11890)-RELATED"/>
    <property type="match status" value="1"/>
</dbReference>
<dbReference type="OrthoDB" id="9770793at2"/>
<protein>
    <submittedName>
        <fullName evidence="1">Asparaginase</fullName>
    </submittedName>
</protein>
<dbReference type="AlphaFoldDB" id="A0A3S1B3Z6"/>
<reference evidence="1 2" key="1">
    <citation type="submission" date="2018-12" db="EMBL/GenBank/DDBJ databases">
        <authorList>
            <person name="Sun L."/>
            <person name="Chen Z."/>
        </authorList>
    </citation>
    <scope>NUCLEOTIDE SEQUENCE [LARGE SCALE GENOMIC DNA]</scope>
    <source>
        <strain evidence="1 2">3-5-3</strain>
    </source>
</reference>
<dbReference type="PANTHER" id="PTHR42110">
    <property type="entry name" value="L-ASPARAGINASE, PUTATIVE (AFU_ORTHOLOGUE AFUA_3G11890)-RELATED"/>
    <property type="match status" value="1"/>
</dbReference>
<evidence type="ECO:0000313" key="1">
    <source>
        <dbReference type="EMBL" id="RUT28930.1"/>
    </source>
</evidence>
<dbReference type="RefSeq" id="WP_127200278.1">
    <property type="nucleotide sequence ID" value="NZ_RZNX01000008.1"/>
</dbReference>
<proteinExistence type="predicted"/>
<name>A0A3S1B3Z6_9BACL</name>